<keyword evidence="1" id="KW-0472">Membrane</keyword>
<evidence type="ECO:0000313" key="2">
    <source>
        <dbReference type="EMBL" id="KAH7021832.1"/>
    </source>
</evidence>
<feature type="transmembrane region" description="Helical" evidence="1">
    <location>
        <begin position="101"/>
        <end position="119"/>
    </location>
</feature>
<dbReference type="Proteomes" id="UP000774617">
    <property type="component" value="Unassembled WGS sequence"/>
</dbReference>
<gene>
    <name evidence="2" type="ORF">B0J12DRAFT_390474</name>
</gene>
<keyword evidence="1" id="KW-0812">Transmembrane</keyword>
<evidence type="ECO:0000256" key="1">
    <source>
        <dbReference type="SAM" id="Phobius"/>
    </source>
</evidence>
<feature type="transmembrane region" description="Helical" evidence="1">
    <location>
        <begin position="173"/>
        <end position="192"/>
    </location>
</feature>
<comment type="caution">
    <text evidence="2">The sequence shown here is derived from an EMBL/GenBank/DDBJ whole genome shotgun (WGS) entry which is preliminary data.</text>
</comment>
<proteinExistence type="predicted"/>
<name>A0ABQ8FSS5_9PEZI</name>
<feature type="transmembrane region" description="Helical" evidence="1">
    <location>
        <begin position="227"/>
        <end position="247"/>
    </location>
</feature>
<protein>
    <submittedName>
        <fullName evidence="2">Uncharacterized protein</fullName>
    </submittedName>
</protein>
<accession>A0ABQ8FSS5</accession>
<organism evidence="2 3">
    <name type="scientific">Macrophomina phaseolina</name>
    <dbReference type="NCBI Taxonomy" id="35725"/>
    <lineage>
        <taxon>Eukaryota</taxon>
        <taxon>Fungi</taxon>
        <taxon>Dikarya</taxon>
        <taxon>Ascomycota</taxon>
        <taxon>Pezizomycotina</taxon>
        <taxon>Dothideomycetes</taxon>
        <taxon>Dothideomycetes incertae sedis</taxon>
        <taxon>Botryosphaeriales</taxon>
        <taxon>Botryosphaeriaceae</taxon>
        <taxon>Macrophomina</taxon>
    </lineage>
</organism>
<dbReference type="EMBL" id="JAGTJR010000063">
    <property type="protein sequence ID" value="KAH7021832.1"/>
    <property type="molecule type" value="Genomic_DNA"/>
</dbReference>
<reference evidence="2 3" key="1">
    <citation type="journal article" date="2021" name="Nat. Commun.">
        <title>Genetic determinants of endophytism in the Arabidopsis root mycobiome.</title>
        <authorList>
            <person name="Mesny F."/>
            <person name="Miyauchi S."/>
            <person name="Thiergart T."/>
            <person name="Pickel B."/>
            <person name="Atanasova L."/>
            <person name="Karlsson M."/>
            <person name="Huettel B."/>
            <person name="Barry K.W."/>
            <person name="Haridas S."/>
            <person name="Chen C."/>
            <person name="Bauer D."/>
            <person name="Andreopoulos W."/>
            <person name="Pangilinan J."/>
            <person name="LaButti K."/>
            <person name="Riley R."/>
            <person name="Lipzen A."/>
            <person name="Clum A."/>
            <person name="Drula E."/>
            <person name="Henrissat B."/>
            <person name="Kohler A."/>
            <person name="Grigoriev I.V."/>
            <person name="Martin F.M."/>
            <person name="Hacquard S."/>
        </authorList>
    </citation>
    <scope>NUCLEOTIDE SEQUENCE [LARGE SCALE GENOMIC DNA]</scope>
    <source>
        <strain evidence="2 3">MPI-SDFR-AT-0080</strain>
    </source>
</reference>
<keyword evidence="1" id="KW-1133">Transmembrane helix</keyword>
<sequence length="296" mass="34081">MPDVGSSQALPHLSSPSRLFHARFWLLPSVLISRFRRNTPKETYRRPRVFTRSRCPYSILSPHAIQNRRQPVRHRRHDIAVTNHIIDMPKERGLDFLVSRFLWLFSPLLRQALFIYLLLRRRMHFSLILKYLAAFVQLPLTIPWSPAPKLCARAYGAAHVSSVTAHLYGQRQAMTGSSLAVLFAIWMTIPVVPVRLTNHLTSCGYFLPCAGLNFIQVLQNVRSHVKVLLRAMWWSFISIPVCGLLRLRCREALVRMLSVVTDMGWGTAFYSLAGKVYLSLKTLGGRDNYTKRLLHH</sequence>
<evidence type="ECO:0000313" key="3">
    <source>
        <dbReference type="Proteomes" id="UP000774617"/>
    </source>
</evidence>
<keyword evidence="3" id="KW-1185">Reference proteome</keyword>